<feature type="compositionally biased region" description="Basic and acidic residues" evidence="2">
    <location>
        <begin position="21"/>
        <end position="32"/>
    </location>
</feature>
<reference evidence="4 5" key="1">
    <citation type="journal article" date="2024" name="Plant J.">
        <title>Genome sequences and population genomics reveal climatic adaptation and genomic divergence between two closely related sweetgum species.</title>
        <authorList>
            <person name="Xu W.Q."/>
            <person name="Ren C.Q."/>
            <person name="Zhang X.Y."/>
            <person name="Comes H.P."/>
            <person name="Liu X.H."/>
            <person name="Li Y.G."/>
            <person name="Kettle C.J."/>
            <person name="Jalonen R."/>
            <person name="Gaisberger H."/>
            <person name="Ma Y.Z."/>
            <person name="Qiu Y.X."/>
        </authorList>
    </citation>
    <scope>NUCLEOTIDE SEQUENCE [LARGE SCALE GENOMIC DNA]</scope>
    <source>
        <strain evidence="4">Hangzhou</strain>
    </source>
</reference>
<name>A0AAP0N839_LIQFO</name>
<dbReference type="Pfam" id="PF25430">
    <property type="entry name" value="DDX23"/>
    <property type="match status" value="1"/>
</dbReference>
<evidence type="ECO:0000313" key="4">
    <source>
        <dbReference type="EMBL" id="KAK9266344.1"/>
    </source>
</evidence>
<protein>
    <recommendedName>
        <fullName evidence="3">PRP28/DDX23-like helical domain-containing protein</fullName>
    </recommendedName>
</protein>
<keyword evidence="5" id="KW-1185">Reference proteome</keyword>
<feature type="domain" description="PRP28/DDX23-like helical" evidence="3">
    <location>
        <begin position="106"/>
        <end position="146"/>
    </location>
</feature>
<evidence type="ECO:0000256" key="1">
    <source>
        <dbReference type="ARBA" id="ARBA00047984"/>
    </source>
</evidence>
<evidence type="ECO:0000313" key="5">
    <source>
        <dbReference type="Proteomes" id="UP001415857"/>
    </source>
</evidence>
<dbReference type="EMBL" id="JBBPBK010000175">
    <property type="protein sequence ID" value="KAK9266344.1"/>
    <property type="molecule type" value="Genomic_DNA"/>
</dbReference>
<dbReference type="AlphaFoldDB" id="A0AAP0N839"/>
<organism evidence="4 5">
    <name type="scientific">Liquidambar formosana</name>
    <name type="common">Formosan gum</name>
    <dbReference type="NCBI Taxonomy" id="63359"/>
    <lineage>
        <taxon>Eukaryota</taxon>
        <taxon>Viridiplantae</taxon>
        <taxon>Streptophyta</taxon>
        <taxon>Embryophyta</taxon>
        <taxon>Tracheophyta</taxon>
        <taxon>Spermatophyta</taxon>
        <taxon>Magnoliopsida</taxon>
        <taxon>eudicotyledons</taxon>
        <taxon>Gunneridae</taxon>
        <taxon>Pentapetalae</taxon>
        <taxon>Saxifragales</taxon>
        <taxon>Altingiaceae</taxon>
        <taxon>Liquidambar</taxon>
    </lineage>
</organism>
<feature type="region of interest" description="Disordered" evidence="2">
    <location>
        <begin position="1"/>
        <end position="43"/>
    </location>
</feature>
<dbReference type="Proteomes" id="UP001415857">
    <property type="component" value="Unassembled WGS sequence"/>
</dbReference>
<comment type="caution">
    <text evidence="4">The sequence shown here is derived from an EMBL/GenBank/DDBJ whole genome shotgun (WGS) entry which is preliminary data.</text>
</comment>
<evidence type="ECO:0000259" key="3">
    <source>
        <dbReference type="Pfam" id="PF25430"/>
    </source>
</evidence>
<comment type="catalytic activity">
    <reaction evidence="1">
        <text>ATP + H2O = ADP + phosphate + H(+)</text>
        <dbReference type="Rhea" id="RHEA:13065"/>
        <dbReference type="ChEBI" id="CHEBI:15377"/>
        <dbReference type="ChEBI" id="CHEBI:15378"/>
        <dbReference type="ChEBI" id="CHEBI:30616"/>
        <dbReference type="ChEBI" id="CHEBI:43474"/>
        <dbReference type="ChEBI" id="CHEBI:456216"/>
        <dbReference type="EC" id="3.6.4.13"/>
    </reaction>
</comment>
<proteinExistence type="predicted"/>
<accession>A0AAP0N839</accession>
<sequence length="156" mass="18127">MKRSCGATATAGAKKPVFLTKAERQHRDEIEKSSSGSSSKSCYCPSLICSSERRNRKREREIEEAKALEKLARRKQEIVLEAIKEHYFGSKKPRKRVIKSSDKFRFSFDWDNTEDTLRDMNSLYQSPHEARLLFGRGFPAWIAGSRRGSRRRARKR</sequence>
<dbReference type="GO" id="GO:0003724">
    <property type="term" value="F:RNA helicase activity"/>
    <property type="evidence" value="ECO:0007669"/>
    <property type="project" value="UniProtKB-EC"/>
</dbReference>
<dbReference type="InterPro" id="IPR057479">
    <property type="entry name" value="PRP28/DDX23-like_helical"/>
</dbReference>
<evidence type="ECO:0000256" key="2">
    <source>
        <dbReference type="SAM" id="MobiDB-lite"/>
    </source>
</evidence>
<gene>
    <name evidence="4" type="ORF">L1049_012676</name>
</gene>